<feature type="transmembrane region" description="Helical" evidence="3">
    <location>
        <begin position="300"/>
        <end position="321"/>
    </location>
</feature>
<dbReference type="OrthoDB" id="446173at2759"/>
<evidence type="ECO:0000313" key="4">
    <source>
        <dbReference type="EMBL" id="CRH02608.1"/>
    </source>
</evidence>
<dbReference type="InterPro" id="IPR000884">
    <property type="entry name" value="TSP1_rpt"/>
</dbReference>
<accession>A0A1J1HCC1</accession>
<gene>
    <name evidence="4" type="primary">TRAMP</name>
    <name evidence="4" type="ORF">PRELSG_1434100</name>
</gene>
<dbReference type="SMART" id="SM00209">
    <property type="entry name" value="TSP1"/>
    <property type="match status" value="1"/>
</dbReference>
<evidence type="ECO:0000256" key="1">
    <source>
        <dbReference type="ARBA" id="ARBA00004236"/>
    </source>
</evidence>
<dbReference type="Pfam" id="PF00090">
    <property type="entry name" value="TSP_1"/>
    <property type="match status" value="1"/>
</dbReference>
<dbReference type="VEuPathDB" id="PlasmoDB:PRELSG_1434100"/>
<keyword evidence="5" id="KW-1185">Reference proteome</keyword>
<evidence type="ECO:0000313" key="5">
    <source>
        <dbReference type="Proteomes" id="UP000220158"/>
    </source>
</evidence>
<dbReference type="Proteomes" id="UP000220158">
    <property type="component" value="Chromosome 14"/>
</dbReference>
<keyword evidence="3" id="KW-0472">Membrane</keyword>
<dbReference type="OMA" id="IRERKCA"/>
<proteinExistence type="predicted"/>
<protein>
    <submittedName>
        <fullName evidence="4">Thrombospondin-related apical membrane protein, putative</fullName>
    </submittedName>
</protein>
<dbReference type="KEGG" id="prel:PRELSG_1434100"/>
<evidence type="ECO:0000256" key="2">
    <source>
        <dbReference type="ARBA" id="ARBA00022475"/>
    </source>
</evidence>
<comment type="subcellular location">
    <subcellularLocation>
        <location evidence="1">Cell membrane</location>
    </subcellularLocation>
</comment>
<organism evidence="4 5">
    <name type="scientific">Plasmodium relictum</name>
    <dbReference type="NCBI Taxonomy" id="85471"/>
    <lineage>
        <taxon>Eukaryota</taxon>
        <taxon>Sar</taxon>
        <taxon>Alveolata</taxon>
        <taxon>Apicomplexa</taxon>
        <taxon>Aconoidasida</taxon>
        <taxon>Haemosporida</taxon>
        <taxon>Plasmodiidae</taxon>
        <taxon>Plasmodium</taxon>
        <taxon>Plasmodium (Haemamoeba)</taxon>
    </lineage>
</organism>
<reference evidence="4 5" key="1">
    <citation type="submission" date="2015-04" db="EMBL/GenBank/DDBJ databases">
        <authorList>
            <consortium name="Pathogen Informatics"/>
        </authorList>
    </citation>
    <scope>NUCLEOTIDE SEQUENCE [LARGE SCALE GENOMIC DNA]</scope>
    <source>
        <strain evidence="4 5">SGS1</strain>
    </source>
</reference>
<keyword evidence="2" id="KW-1003">Cell membrane</keyword>
<dbReference type="SUPFAM" id="SSF82895">
    <property type="entry name" value="TSP-1 type 1 repeat"/>
    <property type="match status" value="1"/>
</dbReference>
<dbReference type="GO" id="GO:0005886">
    <property type="term" value="C:plasma membrane"/>
    <property type="evidence" value="ECO:0007669"/>
    <property type="project" value="UniProtKB-SubCell"/>
</dbReference>
<dbReference type="GeneID" id="39738773"/>
<dbReference type="RefSeq" id="XP_028535128.1">
    <property type="nucleotide sequence ID" value="XM_028679412.1"/>
</dbReference>
<dbReference type="InterPro" id="IPR036383">
    <property type="entry name" value="TSP1_rpt_sf"/>
</dbReference>
<name>A0A1J1HCC1_PLARL</name>
<sequence length="342" mass="40232">MLKFIFFNIFYILFYYKGILTNNFKIRNNDNFLQIFEKNNNYNVEILEPECISENKLEINQVNEIVPFNRKEFLMHDYNIIRNSKFFNGGTLELYNSKEKKGKSYVVLTFYIGDLKFPQSDNLFPYEVNLVLNVVPSNKNNTCRNNIYIVSLLKTIEVNNPSEFEILEGPIKITTSRTSGIFRINVTNFFEGEKWKVFSKNKISFFIKPEDYCYTEIESKLNKPALIIEKKNVFYTDWGEWSQCSMPCDHIDNIQIRERNCIKETSDCFKGDLKESRHCLANLPSCNESLSVDSFSSLKIILIVLPLVLVISIIIILYHIFYRKKGAEKELFENVAGRFMYD</sequence>
<keyword evidence="3" id="KW-1133">Transmembrane helix</keyword>
<evidence type="ECO:0000256" key="3">
    <source>
        <dbReference type="SAM" id="Phobius"/>
    </source>
</evidence>
<dbReference type="PROSITE" id="PS50092">
    <property type="entry name" value="TSP1"/>
    <property type="match status" value="1"/>
</dbReference>
<dbReference type="EMBL" id="LN835309">
    <property type="protein sequence ID" value="CRH02608.1"/>
    <property type="molecule type" value="Genomic_DNA"/>
</dbReference>
<dbReference type="AlphaFoldDB" id="A0A1J1HCC1"/>
<keyword evidence="3" id="KW-0812">Transmembrane</keyword>
<dbReference type="Gene3D" id="2.20.100.10">
    <property type="entry name" value="Thrombospondin type-1 (TSP1) repeat"/>
    <property type="match status" value="1"/>
</dbReference>